<protein>
    <submittedName>
        <fullName evidence="5">Metalloregulator ArsR/SmtB family transcription factor</fullName>
    </submittedName>
</protein>
<keyword evidence="2" id="KW-0238">DNA-binding</keyword>
<sequence length="104" mass="12026">MTSSQIAEQQELMAHASQAERYLKHLANKTRLMVMCLLLDEERSVTELLTSIPVTQPVLSQHLAVLREAGMVATRRQGQVIYYRLADDRVCRTIKLLYEFFCVR</sequence>
<dbReference type="NCBIfam" id="NF033788">
    <property type="entry name" value="HTH_metalloreg"/>
    <property type="match status" value="1"/>
</dbReference>
<dbReference type="PRINTS" id="PR00778">
    <property type="entry name" value="HTHARSR"/>
</dbReference>
<keyword evidence="3" id="KW-0804">Transcription</keyword>
<proteinExistence type="predicted"/>
<reference evidence="6" key="1">
    <citation type="submission" date="2023-07" db="EMBL/GenBank/DDBJ databases">
        <title>Study on multiphase classification of strain Alteromonas salexigens isolated from the Yellow Sea.</title>
        <authorList>
            <person name="Sun L."/>
        </authorList>
    </citation>
    <scope>NUCLEOTIDE SEQUENCE [LARGE SCALE GENOMIC DNA]</scope>
    <source>
        <strain evidence="6">ASW11-19</strain>
    </source>
</reference>
<dbReference type="Pfam" id="PF01022">
    <property type="entry name" value="HTH_5"/>
    <property type="match status" value="1"/>
</dbReference>
<dbReference type="CDD" id="cd00090">
    <property type="entry name" value="HTH_ARSR"/>
    <property type="match status" value="1"/>
</dbReference>
<name>A0ABT2VRC1_9ALTE</name>
<dbReference type="PANTHER" id="PTHR33154">
    <property type="entry name" value="TRANSCRIPTIONAL REGULATOR, ARSR FAMILY"/>
    <property type="match status" value="1"/>
</dbReference>
<organism evidence="5 6">
    <name type="scientific">Alteromonas salexigens</name>
    <dbReference type="NCBI Taxonomy" id="2982530"/>
    <lineage>
        <taxon>Bacteria</taxon>
        <taxon>Pseudomonadati</taxon>
        <taxon>Pseudomonadota</taxon>
        <taxon>Gammaproteobacteria</taxon>
        <taxon>Alteromonadales</taxon>
        <taxon>Alteromonadaceae</taxon>
        <taxon>Alteromonas/Salinimonas group</taxon>
        <taxon>Alteromonas</taxon>
    </lineage>
</organism>
<dbReference type="SMART" id="SM00418">
    <property type="entry name" value="HTH_ARSR"/>
    <property type="match status" value="1"/>
</dbReference>
<accession>A0ABT2VRC1</accession>
<gene>
    <name evidence="5" type="ORF">OCL06_14745</name>
</gene>
<dbReference type="InterPro" id="IPR036390">
    <property type="entry name" value="WH_DNA-bd_sf"/>
</dbReference>
<dbReference type="InterPro" id="IPR001845">
    <property type="entry name" value="HTH_ArsR_DNA-bd_dom"/>
</dbReference>
<evidence type="ECO:0000313" key="6">
    <source>
        <dbReference type="Proteomes" id="UP001209257"/>
    </source>
</evidence>
<evidence type="ECO:0000256" key="3">
    <source>
        <dbReference type="ARBA" id="ARBA00023163"/>
    </source>
</evidence>
<comment type="caution">
    <text evidence="5">The sequence shown here is derived from an EMBL/GenBank/DDBJ whole genome shotgun (WGS) entry which is preliminary data.</text>
</comment>
<keyword evidence="1" id="KW-0805">Transcription regulation</keyword>
<dbReference type="Proteomes" id="UP001209257">
    <property type="component" value="Unassembled WGS sequence"/>
</dbReference>
<evidence type="ECO:0000259" key="4">
    <source>
        <dbReference type="PROSITE" id="PS50987"/>
    </source>
</evidence>
<dbReference type="InterPro" id="IPR011991">
    <property type="entry name" value="ArsR-like_HTH"/>
</dbReference>
<keyword evidence="6" id="KW-1185">Reference proteome</keyword>
<dbReference type="RefSeq" id="WP_262995918.1">
    <property type="nucleotide sequence ID" value="NZ_JAOTJC010000013.1"/>
</dbReference>
<feature type="domain" description="HTH arsR-type" evidence="4">
    <location>
        <begin position="12"/>
        <end position="104"/>
    </location>
</feature>
<dbReference type="InterPro" id="IPR036388">
    <property type="entry name" value="WH-like_DNA-bd_sf"/>
</dbReference>
<dbReference type="SUPFAM" id="SSF46785">
    <property type="entry name" value="Winged helix' DNA-binding domain"/>
    <property type="match status" value="1"/>
</dbReference>
<dbReference type="PROSITE" id="PS50987">
    <property type="entry name" value="HTH_ARSR_2"/>
    <property type="match status" value="1"/>
</dbReference>
<dbReference type="PANTHER" id="PTHR33154:SF28">
    <property type="entry name" value="HTH-TYPE TRANSCRIPTIONAL REGULATOR YGAV-RELATED"/>
    <property type="match status" value="1"/>
</dbReference>
<dbReference type="EMBL" id="JAOTJC010000013">
    <property type="protein sequence ID" value="MCU7555846.1"/>
    <property type="molecule type" value="Genomic_DNA"/>
</dbReference>
<evidence type="ECO:0000313" key="5">
    <source>
        <dbReference type="EMBL" id="MCU7555846.1"/>
    </source>
</evidence>
<evidence type="ECO:0000256" key="2">
    <source>
        <dbReference type="ARBA" id="ARBA00023125"/>
    </source>
</evidence>
<evidence type="ECO:0000256" key="1">
    <source>
        <dbReference type="ARBA" id="ARBA00023015"/>
    </source>
</evidence>
<dbReference type="Gene3D" id="1.10.10.10">
    <property type="entry name" value="Winged helix-like DNA-binding domain superfamily/Winged helix DNA-binding domain"/>
    <property type="match status" value="1"/>
</dbReference>
<dbReference type="InterPro" id="IPR051081">
    <property type="entry name" value="HTH_MetalResp_TranReg"/>
</dbReference>